<keyword evidence="3" id="KW-0813">Transport</keyword>
<evidence type="ECO:0000313" key="14">
    <source>
        <dbReference type="Proteomes" id="UP001194746"/>
    </source>
</evidence>
<feature type="transmembrane region" description="Helical" evidence="11">
    <location>
        <begin position="489"/>
        <end position="511"/>
    </location>
</feature>
<dbReference type="SUPFAM" id="SSF103473">
    <property type="entry name" value="MFS general substrate transporter"/>
    <property type="match status" value="1"/>
</dbReference>
<feature type="transmembrane region" description="Helical" evidence="11">
    <location>
        <begin position="564"/>
        <end position="582"/>
    </location>
</feature>
<keyword evidence="5 11" id="KW-0812">Transmembrane</keyword>
<reference evidence="13" key="2">
    <citation type="submission" date="2020-02" db="EMBL/GenBank/DDBJ databases">
        <authorList>
            <person name="Gilchrist C.L.M."/>
            <person name="Chooi Y.-H."/>
        </authorList>
    </citation>
    <scope>NUCLEOTIDE SEQUENCE</scope>
    <source>
        <strain evidence="13">MST-FP2251</strain>
    </source>
</reference>
<accession>A0AAD4CKP5</accession>
<comment type="caution">
    <text evidence="13">The sequence shown here is derived from an EMBL/GenBank/DDBJ whole genome shotgun (WGS) entry which is preliminary data.</text>
</comment>
<sequence>MRPQNGWKSLDVAIVGGGIGGLAAAISLRRAGHCVTVYERADFVGEVGASISCAANGTRWLHEWEVDVAKGDPVVLRKLINRDWKTGEPVSVYDLGDYEEKWGYVYNMFHRQYMHKMLMDTATGEGKGIPVKVVLNHKCKDIDITSGTITFDNGVIAHHELIVGADGIGSAVRGIIGINPEKKPANSSCLHANVDTATAVKMGLVDYSQNSALEYWGGHNNVHKIVLSPCNNGSLLSYYCFFPREKGDYSAQNWDSDGTVEELLAPFPDLDAQIRNHLKIGTEVRPWRLWVHQPYSHWQKGVACIMGDAAHPMMPDQSQGACMAIEDAACLGIVFSQKHFTGDVQKALDVYEQVRKPRATKVQAASARARENIHERIGFSDNTNNPRYAVKDESNKLTITEMNAYDMYEDVAAKFSSSSSEGEDLETLYSDDFTPPISQSTTMNPQTNPQSQANNMNDLNDAKAATAKEHQMTLWDGVRLYPKAIGWSLLISCAIIMEGYDVLLIGSFYGFPAFNQKYGHQLPDGSYTLSAQWQAGLSNAVHCGQIIGLFVNGIISERYGYRKTMLYSLTATTAFIFILFFAPNVQTLLIGELLMGIPLGVYQTLCVTYACEVCPVALRAYLTTYVNLCWVIGQLIVSGVLKGLSTRDDQWAYRIPFAVQWVWPVPILVGVFLAPESPWWLVRKGRREDAVVALRRLTTTTGCDGDFSAERTVAMMVHTNELEKGTGAEGSTSYGECFRGDNLRRTEIACLVWATQILCGSGLMVYSTVFYQRAGLAVAQSFNMTLAQYGLGFVGTVLSWVLMTFVGRRTLYVGGLGALCTILLVIGFVSLAPETATTSWVTGSMLLVYTFLYDCTVGPVCYSLVSEIPSARLRIKTVVLARNVYNCLDIVSAVIVPYMLNVEAWNWKGKAGFFWGAIAVVCWVWAYLRIPEPRGRTYAEMDALFERKVSARKFASTEIDLFKQESLQHGVK</sequence>
<keyword evidence="14" id="KW-1185">Reference proteome</keyword>
<dbReference type="GO" id="GO:0000023">
    <property type="term" value="P:maltose metabolic process"/>
    <property type="evidence" value="ECO:0007669"/>
    <property type="project" value="UniProtKB-KW"/>
</dbReference>
<evidence type="ECO:0000256" key="3">
    <source>
        <dbReference type="ARBA" id="ARBA00022448"/>
    </source>
</evidence>
<evidence type="ECO:0000256" key="10">
    <source>
        <dbReference type="ARBA" id="ARBA00026248"/>
    </source>
</evidence>
<dbReference type="InterPro" id="IPR050360">
    <property type="entry name" value="MFS_Sugar_Transporters"/>
</dbReference>
<dbReference type="PRINTS" id="PR00420">
    <property type="entry name" value="RNGMNOXGNASE"/>
</dbReference>
<dbReference type="EMBL" id="VCAU01000060">
    <property type="protein sequence ID" value="KAF9887523.1"/>
    <property type="molecule type" value="Genomic_DNA"/>
</dbReference>
<feature type="transmembrane region" description="Helical" evidence="11">
    <location>
        <begin position="661"/>
        <end position="682"/>
    </location>
</feature>
<keyword evidence="10" id="KW-0462">Maltose metabolism</keyword>
<dbReference type="SUPFAM" id="SSF54373">
    <property type="entry name" value="FAD-linked reductases, C-terminal domain"/>
    <property type="match status" value="1"/>
</dbReference>
<dbReference type="Pfam" id="PF01494">
    <property type="entry name" value="FAD_binding_3"/>
    <property type="match status" value="1"/>
</dbReference>
<evidence type="ECO:0000256" key="5">
    <source>
        <dbReference type="ARBA" id="ARBA00022692"/>
    </source>
</evidence>
<evidence type="ECO:0000256" key="2">
    <source>
        <dbReference type="ARBA" id="ARBA00010992"/>
    </source>
</evidence>
<dbReference type="InterPro" id="IPR036188">
    <property type="entry name" value="FAD/NAD-bd_sf"/>
</dbReference>
<dbReference type="NCBIfam" id="TIGR00879">
    <property type="entry name" value="SP"/>
    <property type="match status" value="1"/>
</dbReference>
<feature type="transmembrane region" description="Helical" evidence="11">
    <location>
        <begin position="811"/>
        <end position="832"/>
    </location>
</feature>
<dbReference type="SUPFAM" id="SSF51905">
    <property type="entry name" value="FAD/NAD(P)-binding domain"/>
    <property type="match status" value="1"/>
</dbReference>
<feature type="transmembrane region" description="Helical" evidence="11">
    <location>
        <begin position="786"/>
        <end position="806"/>
    </location>
</feature>
<dbReference type="Proteomes" id="UP001194746">
    <property type="component" value="Unassembled WGS sequence"/>
</dbReference>
<dbReference type="GO" id="GO:0071949">
    <property type="term" value="F:FAD binding"/>
    <property type="evidence" value="ECO:0007669"/>
    <property type="project" value="InterPro"/>
</dbReference>
<dbReference type="InterPro" id="IPR002938">
    <property type="entry name" value="FAD-bd"/>
</dbReference>
<feature type="domain" description="Major facilitator superfamily (MFS) profile" evidence="12">
    <location>
        <begin position="487"/>
        <end position="934"/>
    </location>
</feature>
<feature type="transmembrane region" description="Helical" evidence="11">
    <location>
        <begin position="622"/>
        <end position="641"/>
    </location>
</feature>
<dbReference type="PANTHER" id="PTHR48022:SF5">
    <property type="entry name" value="ALPHA-GLUCOSIDES PERMEASE MPH2-RELATED"/>
    <property type="match status" value="1"/>
</dbReference>
<keyword evidence="6" id="KW-0274">FAD</keyword>
<comment type="similarity">
    <text evidence="2">Belongs to the major facilitator superfamily. Sugar transporter (TC 2.A.1.1) family.</text>
</comment>
<dbReference type="PROSITE" id="PS50850">
    <property type="entry name" value="MFS"/>
    <property type="match status" value="1"/>
</dbReference>
<evidence type="ECO:0000256" key="4">
    <source>
        <dbReference type="ARBA" id="ARBA00022630"/>
    </source>
</evidence>
<evidence type="ECO:0000256" key="9">
    <source>
        <dbReference type="ARBA" id="ARBA00023136"/>
    </source>
</evidence>
<dbReference type="FunFam" id="1.20.1250.20:FF:000149">
    <property type="entry name" value="MFS transporter, SP family, general alpha glucoside:H+ symporter"/>
    <property type="match status" value="1"/>
</dbReference>
<evidence type="ECO:0000313" key="13">
    <source>
        <dbReference type="EMBL" id="KAF9887523.1"/>
    </source>
</evidence>
<feature type="transmembrane region" description="Helical" evidence="11">
    <location>
        <begin position="531"/>
        <end position="552"/>
    </location>
</feature>
<feature type="transmembrane region" description="Helical" evidence="11">
    <location>
        <begin position="877"/>
        <end position="900"/>
    </location>
</feature>
<comment type="subcellular location">
    <subcellularLocation>
        <location evidence="1">Membrane</location>
        <topology evidence="1">Multi-pass membrane protein</topology>
    </subcellularLocation>
</comment>
<evidence type="ECO:0000256" key="7">
    <source>
        <dbReference type="ARBA" id="ARBA00022989"/>
    </source>
</evidence>
<evidence type="ECO:0000256" key="6">
    <source>
        <dbReference type="ARBA" id="ARBA00022827"/>
    </source>
</evidence>
<organism evidence="13 14">
    <name type="scientific">Aspergillus nanangensis</name>
    <dbReference type="NCBI Taxonomy" id="2582783"/>
    <lineage>
        <taxon>Eukaryota</taxon>
        <taxon>Fungi</taxon>
        <taxon>Dikarya</taxon>
        <taxon>Ascomycota</taxon>
        <taxon>Pezizomycotina</taxon>
        <taxon>Eurotiomycetes</taxon>
        <taxon>Eurotiomycetidae</taxon>
        <taxon>Eurotiales</taxon>
        <taxon>Aspergillaceae</taxon>
        <taxon>Aspergillus</taxon>
        <taxon>Aspergillus subgen. Circumdati</taxon>
    </lineage>
</organism>
<name>A0AAD4CKP5_ASPNN</name>
<gene>
    <name evidence="13" type="ORF">FE257_010101</name>
</gene>
<feature type="transmembrane region" description="Helical" evidence="11">
    <location>
        <begin position="844"/>
        <end position="865"/>
    </location>
</feature>
<feature type="transmembrane region" description="Helical" evidence="11">
    <location>
        <begin position="748"/>
        <end position="766"/>
    </location>
</feature>
<dbReference type="InterPro" id="IPR005829">
    <property type="entry name" value="Sugar_transporter_CS"/>
</dbReference>
<evidence type="ECO:0000256" key="1">
    <source>
        <dbReference type="ARBA" id="ARBA00004141"/>
    </source>
</evidence>
<feature type="transmembrane region" description="Helical" evidence="11">
    <location>
        <begin position="912"/>
        <end position="928"/>
    </location>
</feature>
<dbReference type="Gene3D" id="1.20.1250.20">
    <property type="entry name" value="MFS general substrate transporter like domains"/>
    <property type="match status" value="1"/>
</dbReference>
<proteinExistence type="inferred from homology"/>
<dbReference type="GO" id="GO:0005351">
    <property type="term" value="F:carbohydrate:proton symporter activity"/>
    <property type="evidence" value="ECO:0007669"/>
    <property type="project" value="TreeGrafter"/>
</dbReference>
<dbReference type="InterPro" id="IPR005828">
    <property type="entry name" value="MFS_sugar_transport-like"/>
</dbReference>
<dbReference type="Pfam" id="PF00083">
    <property type="entry name" value="Sugar_tr"/>
    <property type="match status" value="1"/>
</dbReference>
<keyword evidence="8" id="KW-0560">Oxidoreductase</keyword>
<evidence type="ECO:0000259" key="12">
    <source>
        <dbReference type="PROSITE" id="PS50850"/>
    </source>
</evidence>
<dbReference type="PANTHER" id="PTHR48022">
    <property type="entry name" value="PLASTIDIC GLUCOSE TRANSPORTER 4"/>
    <property type="match status" value="1"/>
</dbReference>
<evidence type="ECO:0000256" key="8">
    <source>
        <dbReference type="ARBA" id="ARBA00023002"/>
    </source>
</evidence>
<dbReference type="PROSITE" id="PS00217">
    <property type="entry name" value="SUGAR_TRANSPORT_2"/>
    <property type="match status" value="1"/>
</dbReference>
<dbReference type="AlphaFoldDB" id="A0AAD4CKP5"/>
<dbReference type="GO" id="GO:0016020">
    <property type="term" value="C:membrane"/>
    <property type="evidence" value="ECO:0007669"/>
    <property type="project" value="UniProtKB-SubCell"/>
</dbReference>
<dbReference type="InterPro" id="IPR003663">
    <property type="entry name" value="Sugar/inositol_transpt"/>
</dbReference>
<keyword evidence="7 11" id="KW-1133">Transmembrane helix</keyword>
<dbReference type="FunFam" id="3.50.50.60:FF:000201">
    <property type="entry name" value="Salicylate hydroxylase protein"/>
    <property type="match status" value="1"/>
</dbReference>
<protein>
    <recommendedName>
        <fullName evidence="12">Major facilitator superfamily (MFS) profile domain-containing protein</fullName>
    </recommendedName>
</protein>
<dbReference type="GO" id="GO:0016491">
    <property type="term" value="F:oxidoreductase activity"/>
    <property type="evidence" value="ECO:0007669"/>
    <property type="project" value="UniProtKB-KW"/>
</dbReference>
<dbReference type="InterPro" id="IPR036259">
    <property type="entry name" value="MFS_trans_sf"/>
</dbReference>
<dbReference type="InterPro" id="IPR020846">
    <property type="entry name" value="MFS_dom"/>
</dbReference>
<keyword evidence="4" id="KW-0285">Flavoprotein</keyword>
<keyword evidence="9 11" id="KW-0472">Membrane</keyword>
<dbReference type="Gene3D" id="3.50.50.60">
    <property type="entry name" value="FAD/NAD(P)-binding domain"/>
    <property type="match status" value="1"/>
</dbReference>
<feature type="transmembrane region" description="Helical" evidence="11">
    <location>
        <begin position="588"/>
        <end position="610"/>
    </location>
</feature>
<reference evidence="13" key="1">
    <citation type="journal article" date="2019" name="Beilstein J. Org. Chem.">
        <title>Nanangenines: drimane sesquiterpenoids as the dominant metabolite cohort of a novel Australian fungus, Aspergillus nanangensis.</title>
        <authorList>
            <person name="Lacey H.J."/>
            <person name="Gilchrist C.L.M."/>
            <person name="Crombie A."/>
            <person name="Kalaitzis J.A."/>
            <person name="Vuong D."/>
            <person name="Rutledge P.J."/>
            <person name="Turner P."/>
            <person name="Pitt J.I."/>
            <person name="Lacey E."/>
            <person name="Chooi Y.H."/>
            <person name="Piggott A.M."/>
        </authorList>
    </citation>
    <scope>NUCLEOTIDE SEQUENCE</scope>
    <source>
        <strain evidence="13">MST-FP2251</strain>
    </source>
</reference>
<evidence type="ECO:0000256" key="11">
    <source>
        <dbReference type="SAM" id="Phobius"/>
    </source>
</evidence>